<dbReference type="GeneID" id="54294582"/>
<feature type="domain" description="Glutaminase A central" evidence="1">
    <location>
        <begin position="352"/>
        <end position="434"/>
    </location>
</feature>
<feature type="domain" description="Glutaminase A N-terminal" evidence="2">
    <location>
        <begin position="103"/>
        <end position="345"/>
    </location>
</feature>
<dbReference type="InterPro" id="IPR032514">
    <property type="entry name" value="GtaA_central"/>
</dbReference>
<dbReference type="InterPro" id="IPR033433">
    <property type="entry name" value="GtaA_N"/>
</dbReference>
<protein>
    <recommendedName>
        <fullName evidence="5">Glutaminase</fullName>
    </recommendedName>
</protein>
<evidence type="ECO:0008006" key="5">
    <source>
        <dbReference type="Google" id="ProtNLM"/>
    </source>
</evidence>
<dbReference type="InterPro" id="IPR052743">
    <property type="entry name" value="Glutaminase_GtaA"/>
</dbReference>
<sequence length="781" mass="83739">CLLWLSGCAAAQPAFKPGFTPLVPPAYPLAVRNPYLSAWVPGARAAKTLPRAQAHFWTGQPLGWAVLARVDGKAYSLFGTPELAGDDVDVEAAKVVGGEYTSTRTAFAVEAGGVRFSLDFLSPAFVGADAASLVQQSLPLSFLTVSAALVDPHKVPRHPDVSVYSDIDNKWLGPLPDTDPAFTLTRANQGRTHVWTWESTRRGNVYQEKNNMAAWGQVLYASHAKDDGAMTMAFGKEDDVRKQFVQNGTLDELAAPVPKWNSSGTPVSAYAHALGRLDAAKATNVTFGVAMVRDLAVRFYGTDYAPYYKTRYPQRADTVTAVADAFGALEKTQETCKRLDRRVHDASVATGGANYSHITTLSVRQVLGAVDVTVPADTLDAGNATAWMKEISSNGDIQTLDIIFPAIPFFYWLSPGYIQLLLRPILQYLEMSRLSRAAVDNTNKNKKQNNAPGWPHPWAVHDLGDRAYQNGGYPRAAGHDNGRSEQMPLESTGNLLILAYMHQRATGSKALGTQYRALLDGYASYLRANGLRPSAQLATNDGAGKLANQTNLAVKAAVALNAHAHMYANASAAQGARAMAAAIASKEYGLSDDSSHLLLAYHEPATWGLMFNLYPDTLLNLSTFAPEVHAKQARAYAAKHAALPASARGLPIDSRGDYGSSNWMFFCGAADPEGRRGAARKAFLDDVHAYLASGMGEGVPFCDRFFVSGEGAGRPSPAGHAFRARPVVGGHFAVLAWGEGWVGFGWVCGLLGGAWRWGLGLGMVGGFIALTSFSSSSFTSP</sequence>
<keyword evidence="4" id="KW-1185">Reference proteome</keyword>
<evidence type="ECO:0000313" key="4">
    <source>
        <dbReference type="Proteomes" id="UP000799438"/>
    </source>
</evidence>
<accession>A0A6A6BD07</accession>
<feature type="non-terminal residue" evidence="3">
    <location>
        <position position="1"/>
    </location>
</feature>
<evidence type="ECO:0000259" key="2">
    <source>
        <dbReference type="Pfam" id="PF17168"/>
    </source>
</evidence>
<dbReference type="EMBL" id="ML995489">
    <property type="protein sequence ID" value="KAF2140787.1"/>
    <property type="molecule type" value="Genomic_DNA"/>
</dbReference>
<proteinExistence type="predicted"/>
<dbReference type="Pfam" id="PF17168">
    <property type="entry name" value="DUF5127"/>
    <property type="match status" value="1"/>
</dbReference>
<gene>
    <name evidence="3" type="ORF">K452DRAFT_230307</name>
</gene>
<evidence type="ECO:0000313" key="3">
    <source>
        <dbReference type="EMBL" id="KAF2140787.1"/>
    </source>
</evidence>
<evidence type="ECO:0000259" key="1">
    <source>
        <dbReference type="Pfam" id="PF16335"/>
    </source>
</evidence>
<dbReference type="RefSeq" id="XP_033396500.1">
    <property type="nucleotide sequence ID" value="XM_033537086.1"/>
</dbReference>
<dbReference type="AlphaFoldDB" id="A0A6A6BD07"/>
<dbReference type="Proteomes" id="UP000799438">
    <property type="component" value="Unassembled WGS sequence"/>
</dbReference>
<organism evidence="3 4">
    <name type="scientific">Aplosporella prunicola CBS 121167</name>
    <dbReference type="NCBI Taxonomy" id="1176127"/>
    <lineage>
        <taxon>Eukaryota</taxon>
        <taxon>Fungi</taxon>
        <taxon>Dikarya</taxon>
        <taxon>Ascomycota</taxon>
        <taxon>Pezizomycotina</taxon>
        <taxon>Dothideomycetes</taxon>
        <taxon>Dothideomycetes incertae sedis</taxon>
        <taxon>Botryosphaeriales</taxon>
        <taxon>Aplosporellaceae</taxon>
        <taxon>Aplosporella</taxon>
    </lineage>
</organism>
<feature type="domain" description="Glutaminase A central" evidence="1">
    <location>
        <begin position="450"/>
        <end position="735"/>
    </location>
</feature>
<dbReference type="Pfam" id="PF16335">
    <property type="entry name" value="GtaA_6_Hairpin"/>
    <property type="match status" value="2"/>
</dbReference>
<dbReference type="OrthoDB" id="3918848at2759"/>
<reference evidence="3" key="1">
    <citation type="journal article" date="2020" name="Stud. Mycol.">
        <title>101 Dothideomycetes genomes: a test case for predicting lifestyles and emergence of pathogens.</title>
        <authorList>
            <person name="Haridas S."/>
            <person name="Albert R."/>
            <person name="Binder M."/>
            <person name="Bloem J."/>
            <person name="Labutti K."/>
            <person name="Salamov A."/>
            <person name="Andreopoulos B."/>
            <person name="Baker S."/>
            <person name="Barry K."/>
            <person name="Bills G."/>
            <person name="Bluhm B."/>
            <person name="Cannon C."/>
            <person name="Castanera R."/>
            <person name="Culley D."/>
            <person name="Daum C."/>
            <person name="Ezra D."/>
            <person name="Gonzalez J."/>
            <person name="Henrissat B."/>
            <person name="Kuo A."/>
            <person name="Liang C."/>
            <person name="Lipzen A."/>
            <person name="Lutzoni F."/>
            <person name="Magnuson J."/>
            <person name="Mondo S."/>
            <person name="Nolan M."/>
            <person name="Ohm R."/>
            <person name="Pangilinan J."/>
            <person name="Park H.-J."/>
            <person name="Ramirez L."/>
            <person name="Alfaro M."/>
            <person name="Sun H."/>
            <person name="Tritt A."/>
            <person name="Yoshinaga Y."/>
            <person name="Zwiers L.-H."/>
            <person name="Turgeon B."/>
            <person name="Goodwin S."/>
            <person name="Spatafora J."/>
            <person name="Crous P."/>
            <person name="Grigoriev I."/>
        </authorList>
    </citation>
    <scope>NUCLEOTIDE SEQUENCE</scope>
    <source>
        <strain evidence="3">CBS 121167</strain>
    </source>
</reference>
<name>A0A6A6BD07_9PEZI</name>
<dbReference type="PANTHER" id="PTHR31987:SF14">
    <property type="entry name" value="PUTATIVE (AFU_ORTHOLOGUE AFUA_6G09910)-RELATED"/>
    <property type="match status" value="1"/>
</dbReference>
<dbReference type="PANTHER" id="PTHR31987">
    <property type="entry name" value="GLUTAMINASE A-RELATED"/>
    <property type="match status" value="1"/>
</dbReference>